<gene>
    <name evidence="11" type="primary">ZNF816</name>
    <name evidence="13" type="synonym">LOC105264413</name>
    <name evidence="11" type="ORF">g.8022</name>
</gene>
<dbReference type="PANTHER" id="PTHR24394:SF29">
    <property type="entry name" value="MYONEURIN"/>
    <property type="match status" value="1"/>
</dbReference>
<evidence type="ECO:0000256" key="3">
    <source>
        <dbReference type="ARBA" id="ARBA00022737"/>
    </source>
</evidence>
<dbReference type="PANTHER" id="PTHR24394">
    <property type="entry name" value="ZINC FINGER PROTEIN"/>
    <property type="match status" value="1"/>
</dbReference>
<keyword evidence="7" id="KW-0804">Transcription</keyword>
<evidence type="ECO:0000256" key="6">
    <source>
        <dbReference type="ARBA" id="ARBA00023015"/>
    </source>
</evidence>
<protein>
    <submittedName>
        <fullName evidence="11">ZNF816 protein</fullName>
    </submittedName>
    <submittedName>
        <fullName evidence="13">Zinc finger protein 182</fullName>
    </submittedName>
</protein>
<feature type="domain" description="C2H2-type" evidence="10">
    <location>
        <begin position="179"/>
        <end position="206"/>
    </location>
</feature>
<sequence length="294" mass="34169">MRVKKSPKRTVRIMNTKQIDNDVMSDSVKESSTFWENLSKPCQGNSQINERQYSGMWDVLDLTIKGSSSHCYQCWGDTEICLPLDYTAATLSLTEPIDLSTKTRGLGPHNCPPPSPTRQTKEFKDTFLYKMLTDPVFAENLKVTKNSVTYSCPFCKKQFPDESSLALHQKPMVNEANKIACCACDKTFTQKRYLRYHQRSHSERTKYTCDICTKKYSRQDNLTRHNTFHTNPDKFPCNYCDRTFSRKDLLNKHIKGHENRFSYHCGVCDKYFKGPLSLDNHQRHYHKNIASTKN</sequence>
<evidence type="ECO:0000256" key="2">
    <source>
        <dbReference type="ARBA" id="ARBA00022723"/>
    </source>
</evidence>
<dbReference type="InterPro" id="IPR036236">
    <property type="entry name" value="Znf_C2H2_sf"/>
</dbReference>
<evidence type="ECO:0000256" key="4">
    <source>
        <dbReference type="ARBA" id="ARBA00022771"/>
    </source>
</evidence>
<name>A0A0C9RX35_9HYME</name>
<dbReference type="Gene3D" id="3.30.160.60">
    <property type="entry name" value="Classic Zinc Finger"/>
    <property type="match status" value="3"/>
</dbReference>
<dbReference type="SUPFAM" id="SSF57667">
    <property type="entry name" value="beta-beta-alpha zinc fingers"/>
    <property type="match status" value="3"/>
</dbReference>
<accession>A0A0C9RX35</accession>
<evidence type="ECO:0000256" key="1">
    <source>
        <dbReference type="ARBA" id="ARBA00004123"/>
    </source>
</evidence>
<evidence type="ECO:0000313" key="13">
    <source>
        <dbReference type="RefSeq" id="XP_011299570.1"/>
    </source>
</evidence>
<keyword evidence="5" id="KW-0862">Zinc</keyword>
<dbReference type="PROSITE" id="PS00028">
    <property type="entry name" value="ZINC_FINGER_C2H2_1"/>
    <property type="match status" value="4"/>
</dbReference>
<dbReference type="SMART" id="SM00355">
    <property type="entry name" value="ZnF_C2H2"/>
    <property type="match status" value="5"/>
</dbReference>
<dbReference type="InterPro" id="IPR013087">
    <property type="entry name" value="Znf_C2H2_type"/>
</dbReference>
<organism evidence="11">
    <name type="scientific">Fopius arisanus</name>
    <dbReference type="NCBI Taxonomy" id="64838"/>
    <lineage>
        <taxon>Eukaryota</taxon>
        <taxon>Metazoa</taxon>
        <taxon>Ecdysozoa</taxon>
        <taxon>Arthropoda</taxon>
        <taxon>Hexapoda</taxon>
        <taxon>Insecta</taxon>
        <taxon>Pterygota</taxon>
        <taxon>Neoptera</taxon>
        <taxon>Endopterygota</taxon>
        <taxon>Hymenoptera</taxon>
        <taxon>Apocrita</taxon>
        <taxon>Ichneumonoidea</taxon>
        <taxon>Braconidae</taxon>
        <taxon>Opiinae</taxon>
        <taxon>Fopius</taxon>
    </lineage>
</organism>
<reference evidence="13" key="2">
    <citation type="submission" date="2025-04" db="UniProtKB">
        <authorList>
            <consortium name="RefSeq"/>
        </authorList>
    </citation>
    <scope>IDENTIFICATION</scope>
    <source>
        <strain evidence="13">USDA-PBARC FA_bdor</strain>
        <tissue evidence="13">Whole organism</tissue>
    </source>
</reference>
<reference evidence="11" key="1">
    <citation type="submission" date="2015-01" db="EMBL/GenBank/DDBJ databases">
        <title>Transcriptome Assembly of Fopius arisanus.</title>
        <authorList>
            <person name="Geib S."/>
        </authorList>
    </citation>
    <scope>NUCLEOTIDE SEQUENCE</scope>
</reference>
<feature type="domain" description="C2H2-type" evidence="10">
    <location>
        <begin position="263"/>
        <end position="291"/>
    </location>
</feature>
<feature type="domain" description="C2H2-type" evidence="10">
    <location>
        <begin position="150"/>
        <end position="179"/>
    </location>
</feature>
<dbReference type="Pfam" id="PF12874">
    <property type="entry name" value="zf-met"/>
    <property type="match status" value="1"/>
</dbReference>
<dbReference type="Pfam" id="PF00096">
    <property type="entry name" value="zf-C2H2"/>
    <property type="match status" value="4"/>
</dbReference>
<comment type="subcellular location">
    <subcellularLocation>
        <location evidence="1">Nucleus</location>
    </subcellularLocation>
</comment>
<dbReference type="EMBL" id="GBYB01013650">
    <property type="protein sequence ID" value="JAG83417.1"/>
    <property type="molecule type" value="Transcribed_RNA"/>
</dbReference>
<evidence type="ECO:0000313" key="11">
    <source>
        <dbReference type="EMBL" id="JAG83417.1"/>
    </source>
</evidence>
<proteinExistence type="predicted"/>
<accession>A0A9R1SYW5</accession>
<evidence type="ECO:0000256" key="5">
    <source>
        <dbReference type="ARBA" id="ARBA00022833"/>
    </source>
</evidence>
<feature type="domain" description="C2H2-type" evidence="10">
    <location>
        <begin position="235"/>
        <end position="262"/>
    </location>
</feature>
<keyword evidence="6" id="KW-0805">Transcription regulation</keyword>
<dbReference type="GO" id="GO:0005634">
    <property type="term" value="C:nucleus"/>
    <property type="evidence" value="ECO:0007669"/>
    <property type="project" value="UniProtKB-SubCell"/>
</dbReference>
<dbReference type="KEGG" id="fas:105264413"/>
<evidence type="ECO:0000313" key="12">
    <source>
        <dbReference type="Proteomes" id="UP000694866"/>
    </source>
</evidence>
<dbReference type="RefSeq" id="XP_011299570.1">
    <property type="nucleotide sequence ID" value="XM_011301268.1"/>
</dbReference>
<dbReference type="GO" id="GO:0008270">
    <property type="term" value="F:zinc ion binding"/>
    <property type="evidence" value="ECO:0007669"/>
    <property type="project" value="UniProtKB-KW"/>
</dbReference>
<dbReference type="FunFam" id="3.30.160.60:FF:000032">
    <property type="entry name" value="Krueppel-like factor 4"/>
    <property type="match status" value="1"/>
</dbReference>
<dbReference type="AlphaFoldDB" id="A0A0C9RX35"/>
<dbReference type="OrthoDB" id="1405595at2759"/>
<evidence type="ECO:0000256" key="9">
    <source>
        <dbReference type="PROSITE-ProRule" id="PRU00042"/>
    </source>
</evidence>
<evidence type="ECO:0000256" key="8">
    <source>
        <dbReference type="ARBA" id="ARBA00023242"/>
    </source>
</evidence>
<dbReference type="Proteomes" id="UP000694866">
    <property type="component" value="Unplaced"/>
</dbReference>
<keyword evidence="12" id="KW-1185">Reference proteome</keyword>
<keyword evidence="2" id="KW-0479">Metal-binding</keyword>
<dbReference type="PROSITE" id="PS50157">
    <property type="entry name" value="ZINC_FINGER_C2H2_2"/>
    <property type="match status" value="5"/>
</dbReference>
<evidence type="ECO:0000256" key="7">
    <source>
        <dbReference type="ARBA" id="ARBA00023163"/>
    </source>
</evidence>
<evidence type="ECO:0000259" key="10">
    <source>
        <dbReference type="PROSITE" id="PS50157"/>
    </source>
</evidence>
<dbReference type="GO" id="GO:0000981">
    <property type="term" value="F:DNA-binding transcription factor activity, RNA polymerase II-specific"/>
    <property type="evidence" value="ECO:0007669"/>
    <property type="project" value="TreeGrafter"/>
</dbReference>
<keyword evidence="3" id="KW-0677">Repeat</keyword>
<dbReference type="GeneID" id="105264413"/>
<keyword evidence="4 9" id="KW-0863">Zinc-finger</keyword>
<keyword evidence="8" id="KW-0539">Nucleus</keyword>
<feature type="domain" description="C2H2-type" evidence="10">
    <location>
        <begin position="207"/>
        <end position="234"/>
    </location>
</feature>